<protein>
    <recommendedName>
        <fullName evidence="1">Apple domain-containing protein</fullName>
    </recommendedName>
</protein>
<dbReference type="Proteomes" id="UP001556367">
    <property type="component" value="Unassembled WGS sequence"/>
</dbReference>
<accession>A0ABR3IYB4</accession>
<evidence type="ECO:0000259" key="1">
    <source>
        <dbReference type="Pfam" id="PF14295"/>
    </source>
</evidence>
<sequence>MFTWKQLDDVNMPGQDLRSMHVDLTSTCRDACEHDINCAAFVILPPNGEQFQTNCFLKKNPLPTPFKVEQDVTSFIKVGQDPSAACSTRTTTDGDFYTDFASPFVRRELDGSENSSTSAISGLLEKRFKDENAFAYNEQAILLAQFLTFLYRGVARFLTQERTTITYPRVANEIGTRTMQANVNGQIALTRTAAPRWAGNEITYRLLTTVRTMMRVTRPNPTQPTNPITAFLAAVVDNTPQAQALFPATVRGLLTDNENQIQGATVARTWTGRNINARASEYAAPFDNVQVGFDRRLGYFQRGNAGPFGLEAAFLLAAQVAGVNWNEVHRVAAQRRPARRQTWFTGVIQPTMGPADGECLTDQENRQVGYTQLAPGATNNAPRAGVYFALDLDPDLGEDDINHNVFLFVVHPHDRSSIIHVPNAPDLNNIGLTRYDPEPTRETARFHLPGRVTNAEPGTLDNPVPGNLATRPFAHAHATMMNYREYTNWVTQGQTQTPRNFPGYTPFGFLHLYILSEDSDPVFDRLDYLSRQGHS</sequence>
<evidence type="ECO:0000313" key="3">
    <source>
        <dbReference type="Proteomes" id="UP001556367"/>
    </source>
</evidence>
<organism evidence="2 3">
    <name type="scientific">Hohenbuehelia grisea</name>
    <dbReference type="NCBI Taxonomy" id="104357"/>
    <lineage>
        <taxon>Eukaryota</taxon>
        <taxon>Fungi</taxon>
        <taxon>Dikarya</taxon>
        <taxon>Basidiomycota</taxon>
        <taxon>Agaricomycotina</taxon>
        <taxon>Agaricomycetes</taxon>
        <taxon>Agaricomycetidae</taxon>
        <taxon>Agaricales</taxon>
        <taxon>Pleurotineae</taxon>
        <taxon>Pleurotaceae</taxon>
        <taxon>Hohenbuehelia</taxon>
    </lineage>
</organism>
<feature type="domain" description="Apple" evidence="1">
    <location>
        <begin position="10"/>
        <end position="58"/>
    </location>
</feature>
<dbReference type="Gene3D" id="3.50.4.10">
    <property type="entry name" value="Hepatocyte Growth Factor"/>
    <property type="match status" value="1"/>
</dbReference>
<dbReference type="InterPro" id="IPR003609">
    <property type="entry name" value="Pan_app"/>
</dbReference>
<dbReference type="EMBL" id="JASNQZ010000014">
    <property type="protein sequence ID" value="KAL0948342.1"/>
    <property type="molecule type" value="Genomic_DNA"/>
</dbReference>
<comment type="caution">
    <text evidence="2">The sequence shown here is derived from an EMBL/GenBank/DDBJ whole genome shotgun (WGS) entry which is preliminary data.</text>
</comment>
<dbReference type="Pfam" id="PF14295">
    <property type="entry name" value="PAN_4"/>
    <property type="match status" value="1"/>
</dbReference>
<reference evidence="3" key="1">
    <citation type="submission" date="2024-06" db="EMBL/GenBank/DDBJ databases">
        <title>Multi-omics analyses provide insights into the biosynthesis of the anticancer antibiotic pleurotin in Hohenbuehelia grisea.</title>
        <authorList>
            <person name="Weaver J.A."/>
            <person name="Alberti F."/>
        </authorList>
    </citation>
    <scope>NUCLEOTIDE SEQUENCE [LARGE SCALE GENOMIC DNA]</scope>
    <source>
        <strain evidence="3">T-177</strain>
    </source>
</reference>
<evidence type="ECO:0000313" key="2">
    <source>
        <dbReference type="EMBL" id="KAL0948342.1"/>
    </source>
</evidence>
<gene>
    <name evidence="2" type="ORF">HGRIS_010928</name>
</gene>
<name>A0ABR3IYB4_9AGAR</name>
<proteinExistence type="predicted"/>
<keyword evidence="3" id="KW-1185">Reference proteome</keyword>